<evidence type="ECO:0000313" key="1">
    <source>
        <dbReference type="EMBL" id="MEM0577631.1"/>
    </source>
</evidence>
<evidence type="ECO:0008006" key="3">
    <source>
        <dbReference type="Google" id="ProtNLM"/>
    </source>
</evidence>
<dbReference type="RefSeq" id="WP_342692524.1">
    <property type="nucleotide sequence ID" value="NZ_JBCGDP010000014.1"/>
</dbReference>
<organism evidence="1 2">
    <name type="scientific">Flavobacterium polysaccharolyticum</name>
    <dbReference type="NCBI Taxonomy" id="3133148"/>
    <lineage>
        <taxon>Bacteria</taxon>
        <taxon>Pseudomonadati</taxon>
        <taxon>Bacteroidota</taxon>
        <taxon>Flavobacteriia</taxon>
        <taxon>Flavobacteriales</taxon>
        <taxon>Flavobacteriaceae</taxon>
        <taxon>Flavobacterium</taxon>
    </lineage>
</organism>
<sequence>MLDNLYIQKFHADKIEKYGSESAQSLAWFSADDQLKRFEILTQIGDLNDKSILDIGSGNGDLCYYFLTVPS</sequence>
<proteinExistence type="predicted"/>
<name>A0ABU9NQK3_9FLAO</name>
<protein>
    <recommendedName>
        <fullName evidence="3">Class I SAM-dependent methyltransferase</fullName>
    </recommendedName>
</protein>
<dbReference type="InterPro" id="IPR029063">
    <property type="entry name" value="SAM-dependent_MTases_sf"/>
</dbReference>
<accession>A0ABU9NQK3</accession>
<comment type="caution">
    <text evidence="1">The sequence shown here is derived from an EMBL/GenBank/DDBJ whole genome shotgun (WGS) entry which is preliminary data.</text>
</comment>
<reference evidence="1 2" key="1">
    <citation type="submission" date="2024-03" db="EMBL/GenBank/DDBJ databases">
        <title>Two novel species of the genus Flavobacterium exhibiting potentially degradation of complex polysaccharides.</title>
        <authorList>
            <person name="Lian X."/>
        </authorList>
    </citation>
    <scope>NUCLEOTIDE SEQUENCE [LARGE SCALE GENOMIC DNA]</scope>
    <source>
        <strain evidence="1 2">N6</strain>
    </source>
</reference>
<keyword evidence="2" id="KW-1185">Reference proteome</keyword>
<dbReference type="Proteomes" id="UP001468798">
    <property type="component" value="Unassembled WGS sequence"/>
</dbReference>
<gene>
    <name evidence="1" type="ORF">WFZ86_14085</name>
</gene>
<dbReference type="SUPFAM" id="SSF53335">
    <property type="entry name" value="S-adenosyl-L-methionine-dependent methyltransferases"/>
    <property type="match status" value="1"/>
</dbReference>
<evidence type="ECO:0000313" key="2">
    <source>
        <dbReference type="Proteomes" id="UP001468798"/>
    </source>
</evidence>
<dbReference type="EMBL" id="JBCGDP010000014">
    <property type="protein sequence ID" value="MEM0577631.1"/>
    <property type="molecule type" value="Genomic_DNA"/>
</dbReference>
<dbReference type="Gene3D" id="3.40.50.150">
    <property type="entry name" value="Vaccinia Virus protein VP39"/>
    <property type="match status" value="1"/>
</dbReference>